<keyword evidence="11" id="KW-0677">Repeat</keyword>
<dbReference type="PRINTS" id="PR01145">
    <property type="entry name" value="TSHRECEPTOR"/>
</dbReference>
<keyword evidence="17" id="KW-0325">Glycoprotein</keyword>
<evidence type="ECO:0000256" key="1">
    <source>
        <dbReference type="ARBA" id="ARBA00004123"/>
    </source>
</evidence>
<evidence type="ECO:0000256" key="5">
    <source>
        <dbReference type="ARBA" id="ARBA00022603"/>
    </source>
</evidence>
<evidence type="ECO:0000313" key="26">
    <source>
        <dbReference type="EMBL" id="KAG7331600.1"/>
    </source>
</evidence>
<dbReference type="Gene3D" id="3.80.10.10">
    <property type="entry name" value="Ribonuclease Inhibitor"/>
    <property type="match status" value="1"/>
</dbReference>
<keyword evidence="8" id="KW-0949">S-adenosyl-L-methionine</keyword>
<evidence type="ECO:0000256" key="3">
    <source>
        <dbReference type="ARBA" id="ARBA00017324"/>
    </source>
</evidence>
<evidence type="ECO:0000256" key="2">
    <source>
        <dbReference type="ARBA" id="ARBA00004554"/>
    </source>
</evidence>
<proteinExistence type="inferred from homology"/>
<dbReference type="PROSITE" id="PS50157">
    <property type="entry name" value="ZINC_FINGER_C2H2_2"/>
    <property type="match status" value="1"/>
</dbReference>
<dbReference type="Gene3D" id="1.20.1070.10">
    <property type="entry name" value="Rhodopsin 7-helix transmembrane proteins"/>
    <property type="match status" value="1"/>
</dbReference>
<dbReference type="Gene3D" id="1.20.5.4090">
    <property type="match status" value="1"/>
</dbReference>
<evidence type="ECO:0000256" key="12">
    <source>
        <dbReference type="ARBA" id="ARBA00022989"/>
    </source>
</evidence>
<comment type="caution">
    <text evidence="21">Lacks conserved residue(s) required for the propagation of feature annotation.</text>
</comment>
<evidence type="ECO:0000256" key="9">
    <source>
        <dbReference type="ARBA" id="ARBA00022692"/>
    </source>
</evidence>
<keyword evidence="20" id="KW-0863">Zinc-finger</keyword>
<keyword evidence="9 21" id="KW-0812">Transmembrane</keyword>
<dbReference type="InterPro" id="IPR002131">
    <property type="entry name" value="Gphrmn_rcpt_fam"/>
</dbReference>
<dbReference type="InterPro" id="IPR017452">
    <property type="entry name" value="GPCR_Rhodpsn_7TM"/>
</dbReference>
<reference evidence="26 27" key="1">
    <citation type="submission" date="2021-06" db="EMBL/GenBank/DDBJ databases">
        <title>Chromosome-level genome assembly of the red-tail catfish (Hemibagrus wyckioides).</title>
        <authorList>
            <person name="Shao F."/>
        </authorList>
    </citation>
    <scope>NUCLEOTIDE SEQUENCE [LARGE SCALE GENOMIC DNA]</scope>
    <source>
        <strain evidence="26">EC202008001</strain>
        <tissue evidence="26">Blood</tissue>
    </source>
</reference>
<keyword evidence="19" id="KW-0539">Nucleus</keyword>
<keyword evidence="5" id="KW-0489">Methyltransferase</keyword>
<dbReference type="GO" id="GO:0008528">
    <property type="term" value="F:G protein-coupled peptide receptor activity"/>
    <property type="evidence" value="ECO:0007669"/>
    <property type="project" value="TreeGrafter"/>
</dbReference>
<feature type="domain" description="SET" evidence="25">
    <location>
        <begin position="658"/>
        <end position="772"/>
    </location>
</feature>
<gene>
    <name evidence="21" type="primary">TSHR</name>
    <name evidence="26" type="ORF">KOW79_005569</name>
</gene>
<dbReference type="InterPro" id="IPR000276">
    <property type="entry name" value="GPCR_Rhodpsn"/>
</dbReference>
<dbReference type="CDD" id="cd19193">
    <property type="entry name" value="PR-SET_PRDM7_9"/>
    <property type="match status" value="1"/>
</dbReference>
<sequence length="875" mass="99521">MDSIDTKDMSELLHRNTYDHHDLLSSLHYHDFLDGHAEHDLGFGDTLKNPQAATSQDFDSHYDYIICEDGEAVTCSPAPDDFNPCEDIIGFSFLRVSVWFVSLLAVLGNLVVLFVLLTSHYKLSVSRFLMCHLAFADFCMGIYLLLIASVDLYTQSEYYNHAIDWQTGSWCTFAGFISIFASELSVYTLTTITLERWHAINFAMHLDRKLRLSHASAVMLGGWLLCLLLALMPVLGVSSYQKVSICLPMSTQNLLDQVYILFMLVLNIVAFVVICACYIRIYCAVRNPTYTSSSKDSSIAKRMAVLIFTDFLCIAPISFYAISAALDHPLITISNSKILLVLFYPLNSCANPFLYAIFTKAFQGDVFILLSKIGLCEQRAQLFRGQTVSTKAIIRRQIIKVKVRSSQDVNNPAVKEAMLEQFYEIELNLRRHMQSEGDLNQEFSSLKDYKDECEAHHDLKVQYSEMREQHHKLLKECEREQEAHSVLNVQYDDVKEPPSHTEESQSSSFHWSGAGGSEGAWWNEGSDKRFEVKRVINIMSSAGGRQHSSRKASAPDSACSQLCEDMKTETSDGGTECIVEKEENLELSISNHGNDFTKTPDVKISIKEEEADDKDFLYCEVCQSFFFNKCEVHGPAVFIPDAPVPMGVTDRARQTLPSGLEIQKSGIPDAGLGVFNKGESVPVGAHFGPYQGELVDREEAMNSGYSWVIYISRQYEEYIDAKRDMHANWMRYVNCAPRVGEQNLVAFQYRGSILYRCCRPIHPGQELLLWYEENYARDLGPTFHHFWNKKCSSKELSDVLLPVFSCSLCTVSYTSQIYLDKHMKRCHYEEYLKLQESGQIKYEVQMPTEDQTSPGLKEEEDKHPSHEILMSMRLT</sequence>
<evidence type="ECO:0000256" key="8">
    <source>
        <dbReference type="ARBA" id="ARBA00022691"/>
    </source>
</evidence>
<feature type="transmembrane region" description="Helical" evidence="21">
    <location>
        <begin position="215"/>
        <end position="238"/>
    </location>
</feature>
<dbReference type="PROSITE" id="PS50262">
    <property type="entry name" value="G_PROTEIN_RECEP_F1_2"/>
    <property type="match status" value="1"/>
</dbReference>
<feature type="domain" description="G-protein coupled receptors family 1 profile" evidence="24">
    <location>
        <begin position="108"/>
        <end position="355"/>
    </location>
</feature>
<evidence type="ECO:0000256" key="15">
    <source>
        <dbReference type="ARBA" id="ARBA00023157"/>
    </source>
</evidence>
<dbReference type="PANTHER" id="PTHR24372">
    <property type="entry name" value="GLYCOPROTEIN HORMONE RECEPTOR"/>
    <property type="match status" value="1"/>
</dbReference>
<name>A0A9D3NZ23_9TELE</name>
<keyword evidence="7" id="KW-0808">Transferase</keyword>
<evidence type="ECO:0000256" key="18">
    <source>
        <dbReference type="ARBA" id="ARBA00023224"/>
    </source>
</evidence>
<evidence type="ECO:0000256" key="20">
    <source>
        <dbReference type="PROSITE-ProRule" id="PRU00042"/>
    </source>
</evidence>
<feature type="compositionally biased region" description="Basic and acidic residues" evidence="22">
    <location>
        <begin position="856"/>
        <end position="866"/>
    </location>
</feature>
<evidence type="ECO:0000256" key="21">
    <source>
        <dbReference type="RuleBase" id="RU361222"/>
    </source>
</evidence>
<feature type="transmembrane region" description="Helical" evidence="21">
    <location>
        <begin position="129"/>
        <end position="153"/>
    </location>
</feature>
<dbReference type="GO" id="GO:0007189">
    <property type="term" value="P:adenylate cyclase-activating G protein-coupled receptor signaling pathway"/>
    <property type="evidence" value="ECO:0007669"/>
    <property type="project" value="TreeGrafter"/>
</dbReference>
<evidence type="ECO:0000256" key="4">
    <source>
        <dbReference type="ARBA" id="ARBA00022475"/>
    </source>
</evidence>
<dbReference type="GO" id="GO:0008270">
    <property type="term" value="F:zinc ion binding"/>
    <property type="evidence" value="ECO:0007669"/>
    <property type="project" value="UniProtKB-KW"/>
</dbReference>
<dbReference type="Pfam" id="PF00001">
    <property type="entry name" value="7tm_1"/>
    <property type="match status" value="1"/>
</dbReference>
<dbReference type="InterPro" id="IPR002274">
    <property type="entry name" value="TSH_rcpt"/>
</dbReference>
<feature type="transmembrane region" description="Helical" evidence="21">
    <location>
        <begin position="304"/>
        <end position="326"/>
    </location>
</feature>
<feature type="region of interest" description="Disordered" evidence="22">
    <location>
        <begin position="848"/>
        <end position="875"/>
    </location>
</feature>
<feature type="transmembrane region" description="Helical" evidence="21">
    <location>
        <begin position="258"/>
        <end position="283"/>
    </location>
</feature>
<feature type="transmembrane region" description="Helical" evidence="21">
    <location>
        <begin position="96"/>
        <end position="117"/>
    </location>
</feature>
<evidence type="ECO:0000256" key="11">
    <source>
        <dbReference type="ARBA" id="ARBA00022737"/>
    </source>
</evidence>
<dbReference type="PROSITE" id="PS50280">
    <property type="entry name" value="SET"/>
    <property type="match status" value="1"/>
</dbReference>
<dbReference type="GO" id="GO:0042054">
    <property type="term" value="F:histone methyltransferase activity"/>
    <property type="evidence" value="ECO:0007669"/>
    <property type="project" value="InterPro"/>
</dbReference>
<dbReference type="SUPFAM" id="SSF81321">
    <property type="entry name" value="Family A G protein-coupled receptor-like"/>
    <property type="match status" value="1"/>
</dbReference>
<evidence type="ECO:0000256" key="13">
    <source>
        <dbReference type="ARBA" id="ARBA00023040"/>
    </source>
</evidence>
<dbReference type="FunFam" id="1.20.1070.10:FF:000019">
    <property type="entry name" value="Lutropin-choriogonadotropic hormone receptor"/>
    <property type="match status" value="1"/>
</dbReference>
<dbReference type="AlphaFoldDB" id="A0A9D3NZ23"/>
<evidence type="ECO:0000259" key="23">
    <source>
        <dbReference type="PROSITE" id="PS50157"/>
    </source>
</evidence>
<keyword evidence="27" id="KW-1185">Reference proteome</keyword>
<dbReference type="SUPFAM" id="SSF82199">
    <property type="entry name" value="SET domain"/>
    <property type="match status" value="1"/>
</dbReference>
<keyword evidence="13 21" id="KW-0297">G-protein coupled receptor</keyword>
<dbReference type="PROSITE" id="PS00237">
    <property type="entry name" value="G_PROTEIN_RECEP_F1_1"/>
    <property type="match status" value="1"/>
</dbReference>
<dbReference type="InterPro" id="IPR032675">
    <property type="entry name" value="LRR_dom_sf"/>
</dbReference>
<dbReference type="GO" id="GO:0004996">
    <property type="term" value="F:thyroid-stimulating hormone receptor activity"/>
    <property type="evidence" value="ECO:0007669"/>
    <property type="project" value="InterPro"/>
</dbReference>
<keyword evidence="12 21" id="KW-1133">Transmembrane helix</keyword>
<evidence type="ECO:0000256" key="6">
    <source>
        <dbReference type="ARBA" id="ARBA00022614"/>
    </source>
</evidence>
<evidence type="ECO:0000256" key="7">
    <source>
        <dbReference type="ARBA" id="ARBA00022679"/>
    </source>
</evidence>
<comment type="caution">
    <text evidence="26">The sequence shown here is derived from an EMBL/GenBank/DDBJ whole genome shotgun (WGS) entry which is preliminary data.</text>
</comment>
<dbReference type="InterPro" id="IPR013087">
    <property type="entry name" value="Znf_C2H2_type"/>
</dbReference>
<keyword evidence="10" id="KW-0732">Signal</keyword>
<keyword evidence="14 21" id="KW-0472">Membrane</keyword>
<evidence type="ECO:0000256" key="19">
    <source>
        <dbReference type="ARBA" id="ARBA00023242"/>
    </source>
</evidence>
<keyword evidence="18 21" id="KW-0807">Transducer</keyword>
<keyword evidence="6" id="KW-0433">Leucine-rich repeat</keyword>
<dbReference type="OrthoDB" id="5981530at2759"/>
<dbReference type="Pfam" id="PF21549">
    <property type="entry name" value="PRDM2_PR"/>
    <property type="match status" value="1"/>
</dbReference>
<dbReference type="InterPro" id="IPR046341">
    <property type="entry name" value="SET_dom_sf"/>
</dbReference>
<dbReference type="InterPro" id="IPR044417">
    <property type="entry name" value="PRDM7_9_PR-SET"/>
</dbReference>
<protein>
    <recommendedName>
        <fullName evidence="3 21">Thyrotropin receptor</fullName>
    </recommendedName>
</protein>
<accession>A0A9D3NZ23</accession>
<dbReference type="PRINTS" id="PR00373">
    <property type="entry name" value="GLYCHORMONER"/>
</dbReference>
<dbReference type="GO" id="GO:0016323">
    <property type="term" value="C:basolateral plasma membrane"/>
    <property type="evidence" value="ECO:0007669"/>
    <property type="project" value="UniProtKB-SubCell"/>
</dbReference>
<evidence type="ECO:0000313" key="27">
    <source>
        <dbReference type="Proteomes" id="UP000824219"/>
    </source>
</evidence>
<comment type="subcellular location">
    <subcellularLocation>
        <location evidence="2">Basolateral cell membrane</location>
        <topology evidence="2">Multi-pass membrane protein</topology>
    </subcellularLocation>
    <subcellularLocation>
        <location evidence="21">Cell membrane</location>
        <topology evidence="21">Multi-pass membrane protein</topology>
    </subcellularLocation>
    <subcellularLocation>
        <location evidence="1">Nucleus</location>
    </subcellularLocation>
</comment>
<keyword evidence="4 21" id="KW-1003">Cell membrane</keyword>
<dbReference type="GO" id="GO:0005634">
    <property type="term" value="C:nucleus"/>
    <property type="evidence" value="ECO:0007669"/>
    <property type="project" value="UniProtKB-SubCell"/>
</dbReference>
<evidence type="ECO:0000259" key="24">
    <source>
        <dbReference type="PROSITE" id="PS50262"/>
    </source>
</evidence>
<evidence type="ECO:0000256" key="17">
    <source>
        <dbReference type="ARBA" id="ARBA00023180"/>
    </source>
</evidence>
<evidence type="ECO:0000256" key="16">
    <source>
        <dbReference type="ARBA" id="ARBA00023170"/>
    </source>
</evidence>
<dbReference type="GO" id="GO:0032259">
    <property type="term" value="P:methylation"/>
    <property type="evidence" value="ECO:0007669"/>
    <property type="project" value="UniProtKB-KW"/>
</dbReference>
<feature type="domain" description="C2H2-type" evidence="23">
    <location>
        <begin position="804"/>
        <end position="832"/>
    </location>
</feature>
<dbReference type="PANTHER" id="PTHR24372:SF0">
    <property type="entry name" value="THYROTROPIN RECEPTOR"/>
    <property type="match status" value="1"/>
</dbReference>
<evidence type="ECO:0000259" key="25">
    <source>
        <dbReference type="PROSITE" id="PS50280"/>
    </source>
</evidence>
<comment type="similarity">
    <text evidence="21">Belongs to the G-protein coupled receptor 1 family. FSH/LSH/TSH subfamily.</text>
</comment>
<dbReference type="PROSITE" id="PS00028">
    <property type="entry name" value="ZINC_FINGER_C2H2_1"/>
    <property type="match status" value="1"/>
</dbReference>
<evidence type="ECO:0000256" key="10">
    <source>
        <dbReference type="ARBA" id="ARBA00022729"/>
    </source>
</evidence>
<feature type="transmembrane region" description="Helical" evidence="21">
    <location>
        <begin position="173"/>
        <end position="194"/>
    </location>
</feature>
<evidence type="ECO:0000256" key="22">
    <source>
        <dbReference type="SAM" id="MobiDB-lite"/>
    </source>
</evidence>
<dbReference type="InterPro" id="IPR001214">
    <property type="entry name" value="SET_dom"/>
</dbReference>
<keyword evidence="20" id="KW-0862">Zinc</keyword>
<keyword evidence="20" id="KW-0479">Metal-binding</keyword>
<keyword evidence="16 21" id="KW-0675">Receptor</keyword>
<dbReference type="PRINTS" id="PR00237">
    <property type="entry name" value="GPCRRHODOPSN"/>
</dbReference>
<dbReference type="EMBL" id="JAHKSW010000006">
    <property type="protein sequence ID" value="KAG7331600.1"/>
    <property type="molecule type" value="Genomic_DNA"/>
</dbReference>
<keyword evidence="15" id="KW-1015">Disulfide bond</keyword>
<evidence type="ECO:0000256" key="14">
    <source>
        <dbReference type="ARBA" id="ARBA00023136"/>
    </source>
</evidence>
<dbReference type="Proteomes" id="UP000824219">
    <property type="component" value="Linkage Group LG06"/>
</dbReference>
<dbReference type="Gene3D" id="2.170.270.10">
    <property type="entry name" value="SET domain"/>
    <property type="match status" value="1"/>
</dbReference>
<dbReference type="GO" id="GO:0009755">
    <property type="term" value="P:hormone-mediated signaling pathway"/>
    <property type="evidence" value="ECO:0007669"/>
    <property type="project" value="TreeGrafter"/>
</dbReference>
<comment type="function">
    <text evidence="21">Receptor for the thyroid-stimulating hormone (TSH) or thyrotropin. Also acts as a receptor for the heterodimeric glycoprotein hormone (GPHA2:GPHB5) or thyrostimulin. The activity of this receptor is mediated by G proteins which activate adenylate cyclase. Plays a central role in controlling thyroid cell metabolism.</text>
</comment>
<organism evidence="26 27">
    <name type="scientific">Hemibagrus wyckioides</name>
    <dbReference type="NCBI Taxonomy" id="337641"/>
    <lineage>
        <taxon>Eukaryota</taxon>
        <taxon>Metazoa</taxon>
        <taxon>Chordata</taxon>
        <taxon>Craniata</taxon>
        <taxon>Vertebrata</taxon>
        <taxon>Euteleostomi</taxon>
        <taxon>Actinopterygii</taxon>
        <taxon>Neopterygii</taxon>
        <taxon>Teleostei</taxon>
        <taxon>Ostariophysi</taxon>
        <taxon>Siluriformes</taxon>
        <taxon>Bagridae</taxon>
        <taxon>Hemibagrus</taxon>
    </lineage>
</organism>